<protein>
    <submittedName>
        <fullName evidence="1">Uncharacterized protein</fullName>
    </submittedName>
</protein>
<reference evidence="1" key="1">
    <citation type="submission" date="2024-03" db="EMBL/GenBank/DDBJ databases">
        <title>Diverse circular DNA viruses in blood, oral, and fecal samples of captive lemurs.</title>
        <authorList>
            <person name="Paietta E.N."/>
            <person name="Kraberger S."/>
            <person name="Lund M.C."/>
            <person name="Custer J.M."/>
            <person name="Vargas K.M."/>
            <person name="Ehmke E.E."/>
            <person name="Yoder A.D."/>
            <person name="Varsani A."/>
        </authorList>
    </citation>
    <scope>NUCLEOTIDE SEQUENCE</scope>
    <source>
        <strain evidence="1">Duke_30FF_63</strain>
    </source>
</reference>
<dbReference type="EMBL" id="PP511876">
    <property type="protein sequence ID" value="XCD08261.1"/>
    <property type="molecule type" value="Genomic_DNA"/>
</dbReference>
<proteinExistence type="predicted"/>
<accession>A0AAU8B9L6</accession>
<evidence type="ECO:0000313" key="1">
    <source>
        <dbReference type="EMBL" id="XCD08261.1"/>
    </source>
</evidence>
<organism evidence="1">
    <name type="scientific">Dulem virus 42</name>
    <dbReference type="NCBI Taxonomy" id="3145760"/>
    <lineage>
        <taxon>Viruses</taxon>
        <taxon>Duplodnaviria</taxon>
        <taxon>Heunggongvirae</taxon>
        <taxon>Uroviricota</taxon>
        <taxon>Caudoviricetes</taxon>
    </lineage>
</organism>
<name>A0AAU8B9L6_9CAUD</name>
<sequence>MNILMVINLDYTGLNYHKHSQIDININYS</sequence>